<dbReference type="RefSeq" id="WP_169384455.1">
    <property type="nucleotide sequence ID" value="NZ_JAAXLA010000070.1"/>
</dbReference>
<dbReference type="Pfam" id="PF08448">
    <property type="entry name" value="PAS_4"/>
    <property type="match status" value="1"/>
</dbReference>
<feature type="domain" description="Histidine kinase" evidence="10">
    <location>
        <begin position="167"/>
        <end position="385"/>
    </location>
</feature>
<dbReference type="PRINTS" id="PR00344">
    <property type="entry name" value="BCTRLSENSOR"/>
</dbReference>
<dbReference type="CDD" id="cd00130">
    <property type="entry name" value="PAS"/>
    <property type="match status" value="1"/>
</dbReference>
<gene>
    <name evidence="14" type="ORF">HF526_27360</name>
</gene>
<comment type="subcellular location">
    <subcellularLocation>
        <location evidence="2">Cell membrane</location>
    </subcellularLocation>
</comment>
<evidence type="ECO:0000259" key="13">
    <source>
        <dbReference type="PROSITE" id="PS50113"/>
    </source>
</evidence>
<dbReference type="InterPro" id="IPR003661">
    <property type="entry name" value="HisK_dim/P_dom"/>
</dbReference>
<name>A0ABX1SHE8_9PSEU</name>
<dbReference type="InterPro" id="IPR004358">
    <property type="entry name" value="Sig_transdc_His_kin-like_C"/>
</dbReference>
<accession>A0ABX1SHE8</accession>
<comment type="caution">
    <text evidence="14">The sequence shown here is derived from an EMBL/GenBank/DDBJ whole genome shotgun (WGS) entry which is preliminary data.</text>
</comment>
<comment type="catalytic activity">
    <reaction evidence="1">
        <text>ATP + protein L-histidine = ADP + protein N-phospho-L-histidine.</text>
        <dbReference type="EC" id="2.7.13.3"/>
    </reaction>
</comment>
<feature type="coiled-coil region" evidence="9">
    <location>
        <begin position="140"/>
        <end position="167"/>
    </location>
</feature>
<dbReference type="PANTHER" id="PTHR43047:SF72">
    <property type="entry name" value="OSMOSENSING HISTIDINE PROTEIN KINASE SLN1"/>
    <property type="match status" value="1"/>
</dbReference>
<evidence type="ECO:0000259" key="12">
    <source>
        <dbReference type="PROSITE" id="PS50112"/>
    </source>
</evidence>
<dbReference type="InterPro" id="IPR011006">
    <property type="entry name" value="CheY-like_superfamily"/>
</dbReference>
<reference evidence="14 15" key="1">
    <citation type="submission" date="2020-04" db="EMBL/GenBank/DDBJ databases">
        <authorList>
            <person name="Klaysubun C."/>
            <person name="Duangmal K."/>
            <person name="Lipun K."/>
        </authorList>
    </citation>
    <scope>NUCLEOTIDE SEQUENCE [LARGE SCALE GENOMIC DNA]</scope>
    <source>
        <strain evidence="14 15">K10HN5</strain>
    </source>
</reference>
<dbReference type="Gene3D" id="3.30.565.10">
    <property type="entry name" value="Histidine kinase-like ATPase, C-terminal domain"/>
    <property type="match status" value="1"/>
</dbReference>
<dbReference type="Gene3D" id="3.40.50.2300">
    <property type="match status" value="1"/>
</dbReference>
<dbReference type="InterPro" id="IPR000700">
    <property type="entry name" value="PAS-assoc_C"/>
</dbReference>
<keyword evidence="4 8" id="KW-0597">Phosphoprotein</keyword>
<dbReference type="InterPro" id="IPR036097">
    <property type="entry name" value="HisK_dim/P_sf"/>
</dbReference>
<dbReference type="Pfam" id="PF00512">
    <property type="entry name" value="HisKA"/>
    <property type="match status" value="1"/>
</dbReference>
<dbReference type="Proteomes" id="UP000820669">
    <property type="component" value="Unassembled WGS sequence"/>
</dbReference>
<dbReference type="InterPro" id="IPR035965">
    <property type="entry name" value="PAS-like_dom_sf"/>
</dbReference>
<dbReference type="CDD" id="cd00082">
    <property type="entry name" value="HisKA"/>
    <property type="match status" value="1"/>
</dbReference>
<dbReference type="InterPro" id="IPR000014">
    <property type="entry name" value="PAS"/>
</dbReference>
<evidence type="ECO:0000256" key="5">
    <source>
        <dbReference type="ARBA" id="ARBA00022679"/>
    </source>
</evidence>
<feature type="domain" description="Response regulatory" evidence="11">
    <location>
        <begin position="415"/>
        <end position="532"/>
    </location>
</feature>
<evidence type="ECO:0000313" key="15">
    <source>
        <dbReference type="Proteomes" id="UP000820669"/>
    </source>
</evidence>
<dbReference type="Pfam" id="PF02518">
    <property type="entry name" value="HATPase_c"/>
    <property type="match status" value="1"/>
</dbReference>
<dbReference type="SUPFAM" id="SSF52172">
    <property type="entry name" value="CheY-like"/>
    <property type="match status" value="1"/>
</dbReference>
<dbReference type="Gene3D" id="1.10.287.130">
    <property type="match status" value="1"/>
</dbReference>
<evidence type="ECO:0000256" key="6">
    <source>
        <dbReference type="ARBA" id="ARBA00022777"/>
    </source>
</evidence>
<feature type="domain" description="PAS" evidence="12">
    <location>
        <begin position="24"/>
        <end position="72"/>
    </location>
</feature>
<dbReference type="SMART" id="SM00388">
    <property type="entry name" value="HisKA"/>
    <property type="match status" value="1"/>
</dbReference>
<evidence type="ECO:0000259" key="11">
    <source>
        <dbReference type="PROSITE" id="PS50110"/>
    </source>
</evidence>
<dbReference type="SUPFAM" id="SSF55785">
    <property type="entry name" value="PYP-like sensor domain (PAS domain)"/>
    <property type="match status" value="1"/>
</dbReference>
<dbReference type="SMART" id="SM00448">
    <property type="entry name" value="REC"/>
    <property type="match status" value="1"/>
</dbReference>
<evidence type="ECO:0000256" key="7">
    <source>
        <dbReference type="ARBA" id="ARBA00023012"/>
    </source>
</evidence>
<evidence type="ECO:0000256" key="3">
    <source>
        <dbReference type="ARBA" id="ARBA00012438"/>
    </source>
</evidence>
<dbReference type="NCBIfam" id="TIGR00229">
    <property type="entry name" value="sensory_box"/>
    <property type="match status" value="1"/>
</dbReference>
<dbReference type="PROSITE" id="PS50109">
    <property type="entry name" value="HIS_KIN"/>
    <property type="match status" value="1"/>
</dbReference>
<evidence type="ECO:0000256" key="9">
    <source>
        <dbReference type="SAM" id="Coils"/>
    </source>
</evidence>
<proteinExistence type="predicted"/>
<dbReference type="InterPro" id="IPR003594">
    <property type="entry name" value="HATPase_dom"/>
</dbReference>
<dbReference type="Gene3D" id="3.30.450.20">
    <property type="entry name" value="PAS domain"/>
    <property type="match status" value="1"/>
</dbReference>
<dbReference type="SUPFAM" id="SSF47384">
    <property type="entry name" value="Homodimeric domain of signal transducing histidine kinase"/>
    <property type="match status" value="1"/>
</dbReference>
<keyword evidence="6" id="KW-0418">Kinase</keyword>
<dbReference type="PANTHER" id="PTHR43047">
    <property type="entry name" value="TWO-COMPONENT HISTIDINE PROTEIN KINASE"/>
    <property type="match status" value="1"/>
</dbReference>
<protein>
    <recommendedName>
        <fullName evidence="3">histidine kinase</fullName>
        <ecNumber evidence="3">2.7.13.3</ecNumber>
    </recommendedName>
</protein>
<keyword evidence="9" id="KW-0175">Coiled coil</keyword>
<dbReference type="EMBL" id="JAAXLA010000070">
    <property type="protein sequence ID" value="NMI00992.1"/>
    <property type="molecule type" value="Genomic_DNA"/>
</dbReference>
<dbReference type="EC" id="2.7.13.3" evidence="3"/>
<evidence type="ECO:0000256" key="8">
    <source>
        <dbReference type="PROSITE-ProRule" id="PRU00169"/>
    </source>
</evidence>
<dbReference type="InterPro" id="IPR036890">
    <property type="entry name" value="HATPase_C_sf"/>
</dbReference>
<dbReference type="PROSITE" id="PS50113">
    <property type="entry name" value="PAC"/>
    <property type="match status" value="1"/>
</dbReference>
<keyword evidence="7" id="KW-0902">Two-component regulatory system</keyword>
<dbReference type="InterPro" id="IPR005467">
    <property type="entry name" value="His_kinase_dom"/>
</dbReference>
<keyword evidence="5" id="KW-0808">Transferase</keyword>
<dbReference type="SMART" id="SM00387">
    <property type="entry name" value="HATPase_c"/>
    <property type="match status" value="1"/>
</dbReference>
<dbReference type="PROSITE" id="PS50112">
    <property type="entry name" value="PAS"/>
    <property type="match status" value="1"/>
</dbReference>
<evidence type="ECO:0000259" key="10">
    <source>
        <dbReference type="PROSITE" id="PS50109"/>
    </source>
</evidence>
<evidence type="ECO:0000256" key="4">
    <source>
        <dbReference type="ARBA" id="ARBA00022553"/>
    </source>
</evidence>
<dbReference type="InterPro" id="IPR001789">
    <property type="entry name" value="Sig_transdc_resp-reg_receiver"/>
</dbReference>
<dbReference type="PROSITE" id="PS50110">
    <property type="entry name" value="RESPONSE_REGULATORY"/>
    <property type="match status" value="1"/>
</dbReference>
<feature type="modified residue" description="4-aspartylphosphate" evidence="8">
    <location>
        <position position="465"/>
    </location>
</feature>
<dbReference type="Pfam" id="PF00072">
    <property type="entry name" value="Response_reg"/>
    <property type="match status" value="1"/>
</dbReference>
<feature type="domain" description="PAC" evidence="13">
    <location>
        <begin position="97"/>
        <end position="149"/>
    </location>
</feature>
<keyword evidence="15" id="KW-1185">Reference proteome</keyword>
<sequence length="537" mass="58815">MVLLVLHPTGQPPGKAAERALRESEKRLQNMADNVTALMYLKRIDGRYTFINRHYERVLGIRRELAIGKTDLDLWPAPIASIYRADDNAVQESGRPMEFEEPIPKAHGGWGMWLSLKFPIFDADGSLYGVGGISTDISERNRAEVAVREARDEAERANRAKSDFLSRMSHELRTPLNSILGFGQLLQLESLPPGAAGSVERIMKAGAHLLSLINEVLEISRIEAGEQRFSIETVDICAPLIEAIELVRPLAAERDVELARDFHGGLFTFVLADYQRLKQVLLNLLMNAVKYNRRGGLVTVSIETSADRARIRVMDTGLGMDSADIERIFLPFERLSPNPAQPDEGTGLGLALARSMIGLMGGTLGVERTVKGRGSVFYVELPTTSGPDTDLGADRTAAGDCLPVGAPDLDLSACRILYIEDNAANLELVRQVLDRAGEPRLISAMEGRLGVELAMSHRPDVILLDLHLPDIDGEEVLARLRTERRTRDIPVVILSADAIPAQEQRLLRAGAAGYITKPFAVEHFLGVLGGVLQGGMS</sequence>
<organism evidence="14 15">
    <name type="scientific">Pseudonocardia acidicola</name>
    <dbReference type="NCBI Taxonomy" id="2724939"/>
    <lineage>
        <taxon>Bacteria</taxon>
        <taxon>Bacillati</taxon>
        <taxon>Actinomycetota</taxon>
        <taxon>Actinomycetes</taxon>
        <taxon>Pseudonocardiales</taxon>
        <taxon>Pseudonocardiaceae</taxon>
        <taxon>Pseudonocardia</taxon>
    </lineage>
</organism>
<dbReference type="InterPro" id="IPR013656">
    <property type="entry name" value="PAS_4"/>
</dbReference>
<dbReference type="SUPFAM" id="SSF55874">
    <property type="entry name" value="ATPase domain of HSP90 chaperone/DNA topoisomerase II/histidine kinase"/>
    <property type="match status" value="1"/>
</dbReference>
<evidence type="ECO:0000256" key="1">
    <source>
        <dbReference type="ARBA" id="ARBA00000085"/>
    </source>
</evidence>
<evidence type="ECO:0000256" key="2">
    <source>
        <dbReference type="ARBA" id="ARBA00004236"/>
    </source>
</evidence>
<evidence type="ECO:0000313" key="14">
    <source>
        <dbReference type="EMBL" id="NMI00992.1"/>
    </source>
</evidence>